<comment type="similarity">
    <text evidence="2">Belongs to the FMP52 family.</text>
</comment>
<reference evidence="3 4" key="1">
    <citation type="journal article" date="2012" name="Appl. Environ. Microbiol.">
        <title>Short-read sequencing for genomic analysis of the brown rot fungus Fibroporia radiculosa.</title>
        <authorList>
            <person name="Tang J.D."/>
            <person name="Perkins A.D."/>
            <person name="Sonstegard T.S."/>
            <person name="Schroeder S.G."/>
            <person name="Burgess S.C."/>
            <person name="Diehl S.V."/>
        </authorList>
    </citation>
    <scope>NUCLEOTIDE SEQUENCE [LARGE SCALE GENOMIC DNA]</scope>
    <source>
        <strain evidence="3 4">TFFH 294</strain>
    </source>
</reference>
<dbReference type="HOGENOM" id="CLU_071330_3_1_1"/>
<dbReference type="InParanoid" id="J4IBU2"/>
<dbReference type="InterPro" id="IPR036291">
    <property type="entry name" value="NAD(P)-bd_dom_sf"/>
</dbReference>
<organism evidence="3 4">
    <name type="scientific">Fibroporia radiculosa</name>
    <dbReference type="NCBI Taxonomy" id="599839"/>
    <lineage>
        <taxon>Eukaryota</taxon>
        <taxon>Fungi</taxon>
        <taxon>Dikarya</taxon>
        <taxon>Basidiomycota</taxon>
        <taxon>Agaricomycotina</taxon>
        <taxon>Agaricomycetes</taxon>
        <taxon>Polyporales</taxon>
        <taxon>Fibroporiaceae</taxon>
        <taxon>Fibroporia</taxon>
    </lineage>
</organism>
<dbReference type="AlphaFoldDB" id="J4IBU2"/>
<dbReference type="EMBL" id="HE797183">
    <property type="protein sequence ID" value="CCM05256.1"/>
    <property type="molecule type" value="Genomic_DNA"/>
</dbReference>
<protein>
    <recommendedName>
        <fullName evidence="5">NAD(P)-binding domain-containing protein</fullName>
    </recommendedName>
</protein>
<dbReference type="SUPFAM" id="SSF51735">
    <property type="entry name" value="NAD(P)-binding Rossmann-fold domains"/>
    <property type="match status" value="1"/>
</dbReference>
<evidence type="ECO:0000313" key="4">
    <source>
        <dbReference type="Proteomes" id="UP000006352"/>
    </source>
</evidence>
<dbReference type="PANTHER" id="PTHR14097">
    <property type="entry name" value="OXIDOREDUCTASE HTATIP2"/>
    <property type="match status" value="1"/>
</dbReference>
<dbReference type="GeneID" id="24100167"/>
<proteinExistence type="inferred from homology"/>
<evidence type="ECO:0000256" key="1">
    <source>
        <dbReference type="ARBA" id="ARBA00004450"/>
    </source>
</evidence>
<evidence type="ECO:0000256" key="2">
    <source>
        <dbReference type="ARBA" id="ARBA00006617"/>
    </source>
</evidence>
<accession>J4IBU2</accession>
<dbReference type="RefSeq" id="XP_012184539.1">
    <property type="nucleotide sequence ID" value="XM_012329149.1"/>
</dbReference>
<gene>
    <name evidence="3" type="ORF">FIBRA_07466</name>
</gene>
<dbReference type="GO" id="GO:0051170">
    <property type="term" value="P:import into nucleus"/>
    <property type="evidence" value="ECO:0007669"/>
    <property type="project" value="TreeGrafter"/>
</dbReference>
<dbReference type="PANTHER" id="PTHR14097:SF7">
    <property type="entry name" value="OXIDOREDUCTASE HTATIP2"/>
    <property type="match status" value="1"/>
</dbReference>
<keyword evidence="4" id="KW-1185">Reference proteome</keyword>
<dbReference type="Gene3D" id="3.40.50.720">
    <property type="entry name" value="NAD(P)-binding Rossmann-like Domain"/>
    <property type="match status" value="1"/>
</dbReference>
<evidence type="ECO:0008006" key="5">
    <source>
        <dbReference type="Google" id="ProtNLM"/>
    </source>
</evidence>
<name>J4IBU2_9APHY</name>
<dbReference type="STRING" id="599839.J4IBU2"/>
<dbReference type="OrthoDB" id="430436at2759"/>
<dbReference type="GO" id="GO:0005741">
    <property type="term" value="C:mitochondrial outer membrane"/>
    <property type="evidence" value="ECO:0007669"/>
    <property type="project" value="UniProtKB-SubCell"/>
</dbReference>
<sequence>MSIGSVGSHSMLGTYDPPLFYLHEQLTHVHTGKGLSALILGGTGAAGSLVLQEILASPHFARVSEYGRRITAAEKIVVGKEKLEQKVMNYEDLESSGLRDGKWDVIFIALGTSSITAKNRDEFTRVDKEYVVNAAREAKSSDPEHRQRLLYISAIYANPSSYLFYFRSKGLTERALAQLGYDDFIAIRPASFGGVHREVKRPAEEFLSTFFRGLTFLTGSVNLHIHLSRLAMGIRMVGEMGSSELPSGLATSVVSPEGTYTALINGSILALTDSNEAR</sequence>
<comment type="subcellular location">
    <subcellularLocation>
        <location evidence="1">Mitochondrion outer membrane</location>
        <topology evidence="1">Peripheral membrane protein</topology>
    </subcellularLocation>
</comment>
<dbReference type="Proteomes" id="UP000006352">
    <property type="component" value="Unassembled WGS sequence"/>
</dbReference>
<evidence type="ECO:0000313" key="3">
    <source>
        <dbReference type="EMBL" id="CCM05256.1"/>
    </source>
</evidence>